<dbReference type="SMART" id="SM00091">
    <property type="entry name" value="PAS"/>
    <property type="match status" value="6"/>
</dbReference>
<evidence type="ECO:0000256" key="2">
    <source>
        <dbReference type="ARBA" id="ARBA00012438"/>
    </source>
</evidence>
<proteinExistence type="predicted"/>
<organism evidence="9">
    <name type="scientific">hydrocarbon metagenome</name>
    <dbReference type="NCBI Taxonomy" id="938273"/>
    <lineage>
        <taxon>unclassified sequences</taxon>
        <taxon>metagenomes</taxon>
        <taxon>ecological metagenomes</taxon>
    </lineage>
</organism>
<dbReference type="InterPro" id="IPR000014">
    <property type="entry name" value="PAS"/>
</dbReference>
<dbReference type="InterPro" id="IPR052162">
    <property type="entry name" value="Sensor_kinase/Photoreceptor"/>
</dbReference>
<feature type="domain" description="PAC" evidence="8">
    <location>
        <begin position="497"/>
        <end position="549"/>
    </location>
</feature>
<dbReference type="EC" id="2.7.13.3" evidence="2"/>
<dbReference type="InterPro" id="IPR005467">
    <property type="entry name" value="His_kinase_dom"/>
</dbReference>
<dbReference type="PRINTS" id="PR00344">
    <property type="entry name" value="BCTRLSENSOR"/>
</dbReference>
<dbReference type="InterPro" id="IPR004358">
    <property type="entry name" value="Sig_transdc_His_kin-like_C"/>
</dbReference>
<evidence type="ECO:0000259" key="8">
    <source>
        <dbReference type="PROSITE" id="PS50113"/>
    </source>
</evidence>
<sequence>MGKPAGNNFNTRALEFSEDINISTSQPVLPGPYRQIMDMQRDLICCFKADLNIIYTNAAFHNFYNNSVDGTLPASFMDFLSLPAQISCNVELNRLQDGAAEVSFKTPVINSMGERRVLWWVCQLISPDVIQASARDITDLTVINDLTDEYNDHLVIPGDDHSLCSSGGKLNPSDSSAIFYKLPFMVWALDENLNIVFWNQECQRFTGYTDEEVFSYADIFNRLFPDDVARDEYKQKVKSTQSMIEWNVNISCKNGDSKWISCVDMGNFFNIHQWKYVLISVDRTDKIKTELALKDSEIRYRSLFTSIRAGLILCHEIEGAEGAIDYQLIDHNTAVEQMLSKTKLDIQGKSVHELFPNIIDSWDKACEQIKTGIDQERFQYYYHPRQQILEFTLFSPAPGEFAALFDDITDIINTRDELSNQLEFLQTLIDTIPNPIFFKDKTGCFFNCNKAFEMYVGRGREHIINHNISILKSFLEPEDINEIRTIERKLMESPSHVFHEYSFKHADGYTLDLIINRASFFDTAGKFAGIVGVLTNISEKRTMERKLEMQLHFQQFLSDIIPAPIFFLNSQGHYVRCNKAFEDYIGKKREQLIGQAAEEMPECVGLWEYYLSGHIDEDELTRTPGGKYFTKFHHADGSIRDVIVNRAIYRDTEGVPVGLAAIILDITLQRNAERKLAEQVEFLGTLIEAIPNPVYYMDLAGRLKECNRAYAELLGRSKEELFGTQHFDMYTKEQAEEFYNSDLGLIESGTSGLSYDSVVEFADGRKVDLLIHKTILYDNEGNPSGLLGALTDLTEHREMQRSMARLDQYRIIGEMAAAIGHEVRNPMTTVRGFLQLMNEGDDFAGNKEYFDLMIEEIDRANSIITDFLSLGKGLHTELKPENLNQIIENSFLILSAEAKKHDHAMKMVLEAVPMIPLDFKQIRQLIFNLVRNGLEAMASPGTLTISTYEDDDEIVLSIEDQGSGIDTSILENLGKPFVTTKEKGTGLGLAVCYSIVERHGAHLEVETTENGTTFYIKFPVPRDKILFRISDT</sequence>
<dbReference type="SMART" id="SM00387">
    <property type="entry name" value="HATPase_c"/>
    <property type="match status" value="1"/>
</dbReference>
<dbReference type="InterPro" id="IPR003594">
    <property type="entry name" value="HATPase_dom"/>
</dbReference>
<dbReference type="CDD" id="cd00082">
    <property type="entry name" value="HisKA"/>
    <property type="match status" value="1"/>
</dbReference>
<dbReference type="Gene3D" id="1.10.287.130">
    <property type="match status" value="1"/>
</dbReference>
<feature type="domain" description="PAS" evidence="7">
    <location>
        <begin position="421"/>
        <end position="494"/>
    </location>
</feature>
<feature type="domain" description="PAS" evidence="7">
    <location>
        <begin position="549"/>
        <end position="595"/>
    </location>
</feature>
<dbReference type="Gene3D" id="3.30.450.20">
    <property type="entry name" value="PAS domain"/>
    <property type="match status" value="5"/>
</dbReference>
<dbReference type="Pfam" id="PF02518">
    <property type="entry name" value="HATPase_c"/>
    <property type="match status" value="1"/>
</dbReference>
<evidence type="ECO:0000259" key="7">
    <source>
        <dbReference type="PROSITE" id="PS50112"/>
    </source>
</evidence>
<comment type="catalytic activity">
    <reaction evidence="1">
        <text>ATP + protein L-histidine = ADP + protein N-phospho-L-histidine.</text>
        <dbReference type="EC" id="2.7.13.3"/>
    </reaction>
</comment>
<dbReference type="PROSITE" id="PS50113">
    <property type="entry name" value="PAC"/>
    <property type="match status" value="3"/>
</dbReference>
<dbReference type="InterPro" id="IPR001610">
    <property type="entry name" value="PAC"/>
</dbReference>
<dbReference type="InterPro" id="IPR000700">
    <property type="entry name" value="PAS-assoc_C"/>
</dbReference>
<dbReference type="SMART" id="SM00388">
    <property type="entry name" value="HisKA"/>
    <property type="match status" value="1"/>
</dbReference>
<feature type="domain" description="Histidine kinase" evidence="6">
    <location>
        <begin position="818"/>
        <end position="1022"/>
    </location>
</feature>
<feature type="domain" description="PAS" evidence="7">
    <location>
        <begin position="186"/>
        <end position="227"/>
    </location>
</feature>
<accession>A0A0W8E654</accession>
<feature type="domain" description="PAC" evidence="8">
    <location>
        <begin position="626"/>
        <end position="678"/>
    </location>
</feature>
<dbReference type="Pfam" id="PF00989">
    <property type="entry name" value="PAS"/>
    <property type="match status" value="3"/>
</dbReference>
<name>A0A0W8E654_9ZZZZ</name>
<dbReference type="SUPFAM" id="SSF47384">
    <property type="entry name" value="Homodimeric domain of signal transducing histidine kinase"/>
    <property type="match status" value="1"/>
</dbReference>
<gene>
    <name evidence="9" type="ORF">ASZ90_018674</name>
</gene>
<reference evidence="9" key="1">
    <citation type="journal article" date="2015" name="Proc. Natl. Acad. Sci. U.S.A.">
        <title>Networks of energetic and metabolic interactions define dynamics in microbial communities.</title>
        <authorList>
            <person name="Embree M."/>
            <person name="Liu J.K."/>
            <person name="Al-Bassam M.M."/>
            <person name="Zengler K."/>
        </authorList>
    </citation>
    <scope>NUCLEOTIDE SEQUENCE</scope>
</reference>
<dbReference type="NCBIfam" id="TIGR00229">
    <property type="entry name" value="sensory_box"/>
    <property type="match status" value="4"/>
</dbReference>
<evidence type="ECO:0000256" key="5">
    <source>
        <dbReference type="ARBA" id="ARBA00022777"/>
    </source>
</evidence>
<dbReference type="SUPFAM" id="SSF55874">
    <property type="entry name" value="ATPase domain of HSP90 chaperone/DNA topoisomerase II/histidine kinase"/>
    <property type="match status" value="1"/>
</dbReference>
<dbReference type="GO" id="GO:0006355">
    <property type="term" value="P:regulation of DNA-templated transcription"/>
    <property type="evidence" value="ECO:0007669"/>
    <property type="project" value="InterPro"/>
</dbReference>
<dbReference type="PANTHER" id="PTHR43304:SF1">
    <property type="entry name" value="PAC DOMAIN-CONTAINING PROTEIN"/>
    <property type="match status" value="1"/>
</dbReference>
<evidence type="ECO:0000256" key="3">
    <source>
        <dbReference type="ARBA" id="ARBA00022553"/>
    </source>
</evidence>
<evidence type="ECO:0000256" key="1">
    <source>
        <dbReference type="ARBA" id="ARBA00000085"/>
    </source>
</evidence>
<dbReference type="GO" id="GO:0000155">
    <property type="term" value="F:phosphorelay sensor kinase activity"/>
    <property type="evidence" value="ECO:0007669"/>
    <property type="project" value="InterPro"/>
</dbReference>
<dbReference type="EMBL" id="LNQE01001865">
    <property type="protein sequence ID" value="KUG03894.1"/>
    <property type="molecule type" value="Genomic_DNA"/>
</dbReference>
<dbReference type="SMART" id="SM00086">
    <property type="entry name" value="PAC"/>
    <property type="match status" value="3"/>
</dbReference>
<dbReference type="Gene3D" id="3.30.565.10">
    <property type="entry name" value="Histidine kinase-like ATPase, C-terminal domain"/>
    <property type="match status" value="1"/>
</dbReference>
<keyword evidence="4" id="KW-0808">Transferase</keyword>
<dbReference type="PANTHER" id="PTHR43304">
    <property type="entry name" value="PHYTOCHROME-LIKE PROTEIN CPH1"/>
    <property type="match status" value="1"/>
</dbReference>
<dbReference type="AlphaFoldDB" id="A0A0W8E654"/>
<keyword evidence="5 9" id="KW-0418">Kinase</keyword>
<dbReference type="Pfam" id="PF08448">
    <property type="entry name" value="PAS_4"/>
    <property type="match status" value="1"/>
</dbReference>
<dbReference type="Pfam" id="PF00512">
    <property type="entry name" value="HisKA"/>
    <property type="match status" value="1"/>
</dbReference>
<dbReference type="InterPro" id="IPR036890">
    <property type="entry name" value="HATPase_C_sf"/>
</dbReference>
<feature type="domain" description="PAC" evidence="8">
    <location>
        <begin position="753"/>
        <end position="805"/>
    </location>
</feature>
<protein>
    <recommendedName>
        <fullName evidence="2">histidine kinase</fullName>
        <ecNumber evidence="2">2.7.13.3</ecNumber>
    </recommendedName>
</protein>
<evidence type="ECO:0000259" key="6">
    <source>
        <dbReference type="PROSITE" id="PS50109"/>
    </source>
</evidence>
<dbReference type="PROSITE" id="PS50112">
    <property type="entry name" value="PAS"/>
    <property type="match status" value="4"/>
</dbReference>
<dbReference type="InterPro" id="IPR003661">
    <property type="entry name" value="HisK_dim/P_dom"/>
</dbReference>
<dbReference type="Pfam" id="PF13188">
    <property type="entry name" value="PAS_8"/>
    <property type="match status" value="1"/>
</dbReference>
<dbReference type="InterPro" id="IPR013656">
    <property type="entry name" value="PAS_4"/>
</dbReference>
<evidence type="ECO:0000313" key="9">
    <source>
        <dbReference type="EMBL" id="KUG03894.1"/>
    </source>
</evidence>
<dbReference type="CDD" id="cd00130">
    <property type="entry name" value="PAS"/>
    <property type="match status" value="4"/>
</dbReference>
<dbReference type="InterPro" id="IPR036097">
    <property type="entry name" value="HisK_dim/P_sf"/>
</dbReference>
<comment type="caution">
    <text evidence="9">The sequence shown here is derived from an EMBL/GenBank/DDBJ whole genome shotgun (WGS) entry which is preliminary data.</text>
</comment>
<feature type="domain" description="PAS" evidence="7">
    <location>
        <begin position="679"/>
        <end position="749"/>
    </location>
</feature>
<dbReference type="InterPro" id="IPR013767">
    <property type="entry name" value="PAS_fold"/>
</dbReference>
<dbReference type="SUPFAM" id="SSF55785">
    <property type="entry name" value="PYP-like sensor domain (PAS domain)"/>
    <property type="match status" value="6"/>
</dbReference>
<keyword evidence="3" id="KW-0597">Phosphoprotein</keyword>
<dbReference type="PROSITE" id="PS50109">
    <property type="entry name" value="HIS_KIN"/>
    <property type="match status" value="1"/>
</dbReference>
<dbReference type="InterPro" id="IPR035965">
    <property type="entry name" value="PAS-like_dom_sf"/>
</dbReference>
<evidence type="ECO:0000256" key="4">
    <source>
        <dbReference type="ARBA" id="ARBA00022679"/>
    </source>
</evidence>